<accession>A0A0G0Z9U5</accession>
<proteinExistence type="predicted"/>
<organism evidence="2 3">
    <name type="scientific">Candidatus Azambacteria bacterium GW2011_GWA1_42_19</name>
    <dbReference type="NCBI Taxonomy" id="1618609"/>
    <lineage>
        <taxon>Bacteria</taxon>
        <taxon>Candidatus Azamiibacteriota</taxon>
    </lineage>
</organism>
<feature type="transmembrane region" description="Helical" evidence="1">
    <location>
        <begin position="276"/>
        <end position="296"/>
    </location>
</feature>
<dbReference type="EMBL" id="LCDE01000022">
    <property type="protein sequence ID" value="KKS45485.1"/>
    <property type="molecule type" value="Genomic_DNA"/>
</dbReference>
<dbReference type="AlphaFoldDB" id="A0A0G0Z9U5"/>
<evidence type="ECO:0000313" key="3">
    <source>
        <dbReference type="Proteomes" id="UP000034951"/>
    </source>
</evidence>
<sequence length="308" mass="33841">MDKSFKLTIFIAILFSAQFFIGLFWFHAAQAKIGFTIFPAKLSLEVNKGSEYNGVIRLTNDGDDKTMVLADVQDILPTSGSSGYSYLPKAPGITTLVDWIEVSRKPFELKAHQTREIPFTIKVPADASAGSRFAVIFVATGSLGGGGQLNVSARTGTVVLLTVPGDFRQTGEILNFRAPEFIWKRNPITFKFDFQNTGTVYFEPKGTIVVTNIFGKKIVNIEVAGNVVLPTGMRTLEAVWPKPSWLLGIYKTHLAISVTGKGDVATKDAVFYALPFYPSLGALGILIILIIAGWYVKKNFQFTIIKKE</sequence>
<evidence type="ECO:0008006" key="4">
    <source>
        <dbReference type="Google" id="ProtNLM"/>
    </source>
</evidence>
<keyword evidence="1" id="KW-1133">Transmembrane helix</keyword>
<evidence type="ECO:0000256" key="1">
    <source>
        <dbReference type="SAM" id="Phobius"/>
    </source>
</evidence>
<keyword evidence="1" id="KW-0472">Membrane</keyword>
<name>A0A0G0Z9U5_9BACT</name>
<evidence type="ECO:0000313" key="2">
    <source>
        <dbReference type="EMBL" id="KKS45485.1"/>
    </source>
</evidence>
<reference evidence="2 3" key="1">
    <citation type="journal article" date="2015" name="Nature">
        <title>rRNA introns, odd ribosomes, and small enigmatic genomes across a large radiation of phyla.</title>
        <authorList>
            <person name="Brown C.T."/>
            <person name="Hug L.A."/>
            <person name="Thomas B.C."/>
            <person name="Sharon I."/>
            <person name="Castelle C.J."/>
            <person name="Singh A."/>
            <person name="Wilkins M.J."/>
            <person name="Williams K.H."/>
            <person name="Banfield J.F."/>
        </authorList>
    </citation>
    <scope>NUCLEOTIDE SEQUENCE [LARGE SCALE GENOMIC DNA]</scope>
</reference>
<keyword evidence="1" id="KW-0812">Transmembrane</keyword>
<gene>
    <name evidence="2" type="ORF">UV10_C0022G0006</name>
</gene>
<protein>
    <recommendedName>
        <fullName evidence="4">DUF916 domain-containing protein</fullName>
    </recommendedName>
</protein>
<comment type="caution">
    <text evidence="2">The sequence shown here is derived from an EMBL/GenBank/DDBJ whole genome shotgun (WGS) entry which is preliminary data.</text>
</comment>
<dbReference type="Proteomes" id="UP000034951">
    <property type="component" value="Unassembled WGS sequence"/>
</dbReference>